<evidence type="ECO:0000313" key="1">
    <source>
        <dbReference type="EMBL" id="KAK7295002.1"/>
    </source>
</evidence>
<sequence length="124" mass="13877">MCYDGMESEWLWCDSKDSGVLRDGTRIEREPVFMGSTDRCRRRVAWRPELVEPGGSGRWAVGEEVTSVGWFARRRPVQENGDEMMRIGGWVWGEDSRRGAVMGGGGWVVVMVVALDSGDGAVHR</sequence>
<gene>
    <name evidence="1" type="ORF">RJT34_17905</name>
</gene>
<dbReference type="EMBL" id="JAYKXN010000004">
    <property type="protein sequence ID" value="KAK7295002.1"/>
    <property type="molecule type" value="Genomic_DNA"/>
</dbReference>
<evidence type="ECO:0000313" key="2">
    <source>
        <dbReference type="Proteomes" id="UP001359559"/>
    </source>
</evidence>
<accession>A0AAN9J9T9</accession>
<proteinExistence type="predicted"/>
<dbReference type="AlphaFoldDB" id="A0AAN9J9T9"/>
<name>A0AAN9J9T9_CLITE</name>
<protein>
    <submittedName>
        <fullName evidence="1">Uncharacterized protein</fullName>
    </submittedName>
</protein>
<reference evidence="1 2" key="1">
    <citation type="submission" date="2024-01" db="EMBL/GenBank/DDBJ databases">
        <title>The genomes of 5 underutilized Papilionoideae crops provide insights into root nodulation and disease resistance.</title>
        <authorList>
            <person name="Yuan L."/>
        </authorList>
    </citation>
    <scope>NUCLEOTIDE SEQUENCE [LARGE SCALE GENOMIC DNA]</scope>
    <source>
        <strain evidence="1">LY-2023</strain>
        <tissue evidence="1">Leaf</tissue>
    </source>
</reference>
<dbReference type="Proteomes" id="UP001359559">
    <property type="component" value="Unassembled WGS sequence"/>
</dbReference>
<organism evidence="1 2">
    <name type="scientific">Clitoria ternatea</name>
    <name type="common">Butterfly pea</name>
    <dbReference type="NCBI Taxonomy" id="43366"/>
    <lineage>
        <taxon>Eukaryota</taxon>
        <taxon>Viridiplantae</taxon>
        <taxon>Streptophyta</taxon>
        <taxon>Embryophyta</taxon>
        <taxon>Tracheophyta</taxon>
        <taxon>Spermatophyta</taxon>
        <taxon>Magnoliopsida</taxon>
        <taxon>eudicotyledons</taxon>
        <taxon>Gunneridae</taxon>
        <taxon>Pentapetalae</taxon>
        <taxon>rosids</taxon>
        <taxon>fabids</taxon>
        <taxon>Fabales</taxon>
        <taxon>Fabaceae</taxon>
        <taxon>Papilionoideae</taxon>
        <taxon>50 kb inversion clade</taxon>
        <taxon>NPAAA clade</taxon>
        <taxon>indigoferoid/millettioid clade</taxon>
        <taxon>Phaseoleae</taxon>
        <taxon>Clitoria</taxon>
    </lineage>
</organism>
<keyword evidence="2" id="KW-1185">Reference proteome</keyword>
<comment type="caution">
    <text evidence="1">The sequence shown here is derived from an EMBL/GenBank/DDBJ whole genome shotgun (WGS) entry which is preliminary data.</text>
</comment>